<dbReference type="GO" id="GO:0033194">
    <property type="term" value="P:response to hydroperoxide"/>
    <property type="evidence" value="ECO:0007669"/>
    <property type="project" value="TreeGrafter"/>
</dbReference>
<dbReference type="STRING" id="1249481.D641_0103815"/>
<dbReference type="PANTHER" id="PTHR30283">
    <property type="entry name" value="PEROXIDE STRESS RESPONSE PROTEIN YAAA"/>
    <property type="match status" value="1"/>
</dbReference>
<dbReference type="RefSeq" id="WP_017822476.1">
    <property type="nucleotide sequence ID" value="NZ_AORC01000004.1"/>
</dbReference>
<dbReference type="Pfam" id="PF03883">
    <property type="entry name" value="H2O2_YaaD"/>
    <property type="match status" value="1"/>
</dbReference>
<evidence type="ECO:0000313" key="2">
    <source>
        <dbReference type="Proteomes" id="UP000019754"/>
    </source>
</evidence>
<dbReference type="HOGENOM" id="CLU_071581_0_0_11"/>
<protein>
    <recommendedName>
        <fullName evidence="3">Peroxide stress protein YaaA</fullName>
    </recommendedName>
</protein>
<evidence type="ECO:0000313" key="1">
    <source>
        <dbReference type="EMBL" id="EYT50401.1"/>
    </source>
</evidence>
<dbReference type="EMBL" id="AORC01000004">
    <property type="protein sequence ID" value="EYT50401.1"/>
    <property type="molecule type" value="Genomic_DNA"/>
</dbReference>
<sequence>MLILLPPSETKTRPERSDSVLDLDSLAFTTLTEPRHTMLRAVERTAATKDAAQKLGVPASSPELVERMAALEEEPVGAPLTVYSGVLFDQLDPAVTVPDDRRVLIQSALLGVVDASSDMIPAYRLSAGSTVARLGKAATWWARHLRPLGAQLLDETADGPAPVVVDSRSGAYRSMMPMRSRTPSSSAAGISVLEVAPVQEKDGVRKVVSHDAKRYRGWVTRVLLDAPVPATTPDEVVDQLRAGFGGTLGVELDGDRLVVVDRVG</sequence>
<evidence type="ECO:0008006" key="3">
    <source>
        <dbReference type="Google" id="ProtNLM"/>
    </source>
</evidence>
<dbReference type="Proteomes" id="UP000019754">
    <property type="component" value="Unassembled WGS sequence"/>
</dbReference>
<dbReference type="PANTHER" id="PTHR30283:SF4">
    <property type="entry name" value="PEROXIDE STRESS RESISTANCE PROTEIN YAAA"/>
    <property type="match status" value="1"/>
</dbReference>
<name>A0A022KX00_9MICO</name>
<reference evidence="1 2" key="1">
    <citation type="journal article" date="2013" name="Genome Announc.">
        <title>Draft genome sequence of an Actinobacterium, Brachybacterium muris strain UCD-AY4.</title>
        <authorList>
            <person name="Lo J.R."/>
            <person name="Lang J.M."/>
            <person name="Darling A.E."/>
            <person name="Eisen J.A."/>
            <person name="Coil D.A."/>
        </authorList>
    </citation>
    <scope>NUCLEOTIDE SEQUENCE [LARGE SCALE GENOMIC DNA]</scope>
    <source>
        <strain evidence="1 2">UCD-AY4</strain>
    </source>
</reference>
<keyword evidence="2" id="KW-1185">Reference proteome</keyword>
<gene>
    <name evidence="1" type="ORF">D641_0103815</name>
</gene>
<dbReference type="AlphaFoldDB" id="A0A022KX00"/>
<dbReference type="GO" id="GO:0005829">
    <property type="term" value="C:cytosol"/>
    <property type="evidence" value="ECO:0007669"/>
    <property type="project" value="TreeGrafter"/>
</dbReference>
<organism evidence="1 2">
    <name type="scientific">Brachybacterium muris UCD-AY4</name>
    <dbReference type="NCBI Taxonomy" id="1249481"/>
    <lineage>
        <taxon>Bacteria</taxon>
        <taxon>Bacillati</taxon>
        <taxon>Actinomycetota</taxon>
        <taxon>Actinomycetes</taxon>
        <taxon>Micrococcales</taxon>
        <taxon>Dermabacteraceae</taxon>
        <taxon>Brachybacterium</taxon>
    </lineage>
</organism>
<proteinExistence type="predicted"/>
<comment type="caution">
    <text evidence="1">The sequence shown here is derived from an EMBL/GenBank/DDBJ whole genome shotgun (WGS) entry which is preliminary data.</text>
</comment>
<accession>A0A022KX00</accession>
<dbReference type="InterPro" id="IPR005583">
    <property type="entry name" value="YaaA"/>
</dbReference>
<dbReference type="OrthoDB" id="3210767at2"/>